<organism evidence="1 2">
    <name type="scientific">Aphis craccivora</name>
    <name type="common">Cowpea aphid</name>
    <dbReference type="NCBI Taxonomy" id="307492"/>
    <lineage>
        <taxon>Eukaryota</taxon>
        <taxon>Metazoa</taxon>
        <taxon>Ecdysozoa</taxon>
        <taxon>Arthropoda</taxon>
        <taxon>Hexapoda</taxon>
        <taxon>Insecta</taxon>
        <taxon>Pterygota</taxon>
        <taxon>Neoptera</taxon>
        <taxon>Paraneoptera</taxon>
        <taxon>Hemiptera</taxon>
        <taxon>Sternorrhyncha</taxon>
        <taxon>Aphidomorpha</taxon>
        <taxon>Aphidoidea</taxon>
        <taxon>Aphididae</taxon>
        <taxon>Aphidini</taxon>
        <taxon>Aphis</taxon>
        <taxon>Aphis</taxon>
    </lineage>
</organism>
<gene>
    <name evidence="1" type="ORF">FWK35_00005114</name>
</gene>
<accession>A0A6G0Z491</accession>
<dbReference type="AlphaFoldDB" id="A0A6G0Z491"/>
<feature type="non-terminal residue" evidence="1">
    <location>
        <position position="114"/>
    </location>
</feature>
<feature type="non-terminal residue" evidence="1">
    <location>
        <position position="1"/>
    </location>
</feature>
<keyword evidence="2" id="KW-1185">Reference proteome</keyword>
<dbReference type="EMBL" id="VUJU01001493">
    <property type="protein sequence ID" value="KAF0765069.1"/>
    <property type="molecule type" value="Genomic_DNA"/>
</dbReference>
<dbReference type="Proteomes" id="UP000478052">
    <property type="component" value="Unassembled WGS sequence"/>
</dbReference>
<comment type="caution">
    <text evidence="1">The sequence shown here is derived from an EMBL/GenBank/DDBJ whole genome shotgun (WGS) entry which is preliminary data.</text>
</comment>
<proteinExistence type="predicted"/>
<sequence>FNFSKDVLSEWYTKWKTKLNNNKSIHTTFTLRHELCPSITVNNLPIPSLDTVKYLGLNLDKRLTWQNHIRKKRLLPHACARSLKVLLSKNKCSSLKTKLQIYKSLLKPIWTYGI</sequence>
<dbReference type="OrthoDB" id="6627936at2759"/>
<evidence type="ECO:0000313" key="1">
    <source>
        <dbReference type="EMBL" id="KAF0765069.1"/>
    </source>
</evidence>
<evidence type="ECO:0008006" key="3">
    <source>
        <dbReference type="Google" id="ProtNLM"/>
    </source>
</evidence>
<name>A0A6G0Z491_APHCR</name>
<protein>
    <recommendedName>
        <fullName evidence="3">RNA-directed DNA polymerase</fullName>
    </recommendedName>
</protein>
<reference evidence="1 2" key="1">
    <citation type="submission" date="2019-08" db="EMBL/GenBank/DDBJ databases">
        <title>Whole genome of Aphis craccivora.</title>
        <authorList>
            <person name="Voronova N.V."/>
            <person name="Shulinski R.S."/>
            <person name="Bandarenka Y.V."/>
            <person name="Zhorov D.G."/>
            <person name="Warner D."/>
        </authorList>
    </citation>
    <scope>NUCLEOTIDE SEQUENCE [LARGE SCALE GENOMIC DNA]</scope>
    <source>
        <strain evidence="1">180601</strain>
        <tissue evidence="1">Whole Body</tissue>
    </source>
</reference>
<evidence type="ECO:0000313" key="2">
    <source>
        <dbReference type="Proteomes" id="UP000478052"/>
    </source>
</evidence>